<dbReference type="InterPro" id="IPR002110">
    <property type="entry name" value="Ankyrin_rpt"/>
</dbReference>
<dbReference type="PANTHER" id="PTHR24126">
    <property type="entry name" value="ANKYRIN REPEAT, PH AND SEC7 DOMAIN CONTAINING PROTEIN SECG-RELATED"/>
    <property type="match status" value="1"/>
</dbReference>
<keyword evidence="2" id="KW-0040">ANK repeat</keyword>
<dbReference type="Proteomes" id="UP000092462">
    <property type="component" value="Unassembled WGS sequence"/>
</dbReference>
<dbReference type="SMART" id="SM00248">
    <property type="entry name" value="ANK"/>
    <property type="match status" value="6"/>
</dbReference>
<dbReference type="Gene3D" id="1.25.40.20">
    <property type="entry name" value="Ankyrin repeat-containing domain"/>
    <property type="match status" value="2"/>
</dbReference>
<evidence type="ECO:0000256" key="1">
    <source>
        <dbReference type="ARBA" id="ARBA00022737"/>
    </source>
</evidence>
<dbReference type="PROSITE" id="PS50088">
    <property type="entry name" value="ANK_REPEAT"/>
    <property type="match status" value="5"/>
</dbReference>
<dbReference type="SUPFAM" id="SSF48403">
    <property type="entry name" value="Ankyrin repeat"/>
    <property type="match status" value="1"/>
</dbReference>
<keyword evidence="1" id="KW-0677">Repeat</keyword>
<evidence type="ECO:0000313" key="3">
    <source>
        <dbReference type="EnsemblMetazoa" id="PPAI005360-PA"/>
    </source>
</evidence>
<proteinExistence type="predicted"/>
<organism evidence="3 4">
    <name type="scientific">Phlebotomus papatasi</name>
    <name type="common">Sandfly</name>
    <dbReference type="NCBI Taxonomy" id="29031"/>
    <lineage>
        <taxon>Eukaryota</taxon>
        <taxon>Metazoa</taxon>
        <taxon>Ecdysozoa</taxon>
        <taxon>Arthropoda</taxon>
        <taxon>Hexapoda</taxon>
        <taxon>Insecta</taxon>
        <taxon>Pterygota</taxon>
        <taxon>Neoptera</taxon>
        <taxon>Endopterygota</taxon>
        <taxon>Diptera</taxon>
        <taxon>Nematocera</taxon>
        <taxon>Psychodoidea</taxon>
        <taxon>Psychodidae</taxon>
        <taxon>Phlebotomus</taxon>
        <taxon>Phlebotomus</taxon>
    </lineage>
</organism>
<dbReference type="EMBL" id="AJVK01013892">
    <property type="status" value="NOT_ANNOTATED_CDS"/>
    <property type="molecule type" value="Genomic_DNA"/>
</dbReference>
<name>A0A1B0DC21_PHLPP</name>
<sequence>MEKQADDILLELCEKSSIVADSIKTQSKIHPSPGAARNVWALPLTACGMVTEENRDATTTPTNDKDNNILEEASSTEDIFDVIKNGEVADVENLVEKLGAETLSARDKHGYTPAHWVALDGNAEMMRYLVERNAPVDLPCLGTQGPRPIHWACRKGHTAVVQVLLLAGVAVNAADFKGLTPLMTACMYGRTATAAFLLGMGAQNHLTDINGDTALHWAAYKGHAELIRLLTYSGVDLQKTDNFGSTPLHLACLSGNLLCVRLLSEKSNLDLEPKDKNGKTPLMLAQSHQHSDVVKLLNNEIKKKSRWFPPISELWGLLFGGAGNSKGPLLLFVCSVLLWGYPMYMIRSLLVFK</sequence>
<evidence type="ECO:0000313" key="4">
    <source>
        <dbReference type="Proteomes" id="UP000092462"/>
    </source>
</evidence>
<reference evidence="3" key="1">
    <citation type="submission" date="2022-08" db="UniProtKB">
        <authorList>
            <consortium name="EnsemblMetazoa"/>
        </authorList>
    </citation>
    <scope>IDENTIFICATION</scope>
    <source>
        <strain evidence="3">Israel</strain>
    </source>
</reference>
<accession>A0A1B0DC21</accession>
<dbReference type="VEuPathDB" id="VectorBase:PPAPM1_009296"/>
<protein>
    <submittedName>
        <fullName evidence="3">Uncharacterized protein</fullName>
    </submittedName>
</protein>
<dbReference type="Pfam" id="PF00023">
    <property type="entry name" value="Ank"/>
    <property type="match status" value="1"/>
</dbReference>
<dbReference type="PROSITE" id="PS50297">
    <property type="entry name" value="ANK_REP_REGION"/>
    <property type="match status" value="4"/>
</dbReference>
<dbReference type="EnsemblMetazoa" id="PPAI005360-RA">
    <property type="protein sequence ID" value="PPAI005360-PA"/>
    <property type="gene ID" value="PPAI005360"/>
</dbReference>
<dbReference type="AlphaFoldDB" id="A0A1B0DC21"/>
<keyword evidence="4" id="KW-1185">Reference proteome</keyword>
<evidence type="ECO:0000256" key="2">
    <source>
        <dbReference type="ARBA" id="ARBA00023043"/>
    </source>
</evidence>
<dbReference type="InterPro" id="IPR036770">
    <property type="entry name" value="Ankyrin_rpt-contain_sf"/>
</dbReference>
<dbReference type="VEuPathDB" id="VectorBase:PPAI005360"/>
<dbReference type="Pfam" id="PF12796">
    <property type="entry name" value="Ank_2"/>
    <property type="match status" value="2"/>
</dbReference>